<evidence type="ECO:0000313" key="2">
    <source>
        <dbReference type="EMBL" id="MDT0594977.1"/>
    </source>
</evidence>
<reference evidence="2 3" key="1">
    <citation type="submission" date="2023-09" db="EMBL/GenBank/DDBJ databases">
        <authorList>
            <person name="Rey-Velasco X."/>
        </authorList>
    </citation>
    <scope>NUCLEOTIDE SEQUENCE [LARGE SCALE GENOMIC DNA]</scope>
    <source>
        <strain evidence="2 3">P117</strain>
    </source>
</reference>
<comment type="caution">
    <text evidence="2">The sequence shown here is derived from an EMBL/GenBank/DDBJ whole genome shotgun (WGS) entry which is preliminary data.</text>
</comment>
<name>A0ABU2ZQS4_9ALTE</name>
<protein>
    <submittedName>
        <fullName evidence="2">Alginate export family protein</fullName>
    </submittedName>
</protein>
<dbReference type="Pfam" id="PF13372">
    <property type="entry name" value="Alginate_exp"/>
    <property type="match status" value="1"/>
</dbReference>
<keyword evidence="3" id="KW-1185">Reference proteome</keyword>
<dbReference type="RefSeq" id="WP_311368496.1">
    <property type="nucleotide sequence ID" value="NZ_JAVRHX010000002.1"/>
</dbReference>
<sequence>MQNTFKKHINIPTGLLAVCCLSSSLLSFDSRADSIHEALADGKAMVDFRLRYEGVEQDNAARDADAMTFRTRVGYKSGSYEGFSFVVELEDNRIALGQGDYTVGPAGYNPGIYSVIADPEFTELDQGFIQYKKDDVTVKVGRQVITLDGHRFIGHVGWRQDRQTFDAATVTFKPSKELSMHYSYINQRNRIFGEFADLDSKDHLMNVSYKTEMGKLTGYAYLLEVDNGVTNGLDTYGASFQGSVKLEDSAISYHAEYATQTSETSTTDFSASYLFLQLGTTISGITAKVGYESLGSDEGDFGFSTPLATLHKFNGWSDQFLGTPSQGLIDTSFSVAGKALGGKWLAVYHSFNADDASSTVDDLGSEINLQYTTSFAKKYAFGIKYAAYSGESGRVDADKVWVWLSTKF</sequence>
<dbReference type="EMBL" id="JAVRHX010000002">
    <property type="protein sequence ID" value="MDT0594977.1"/>
    <property type="molecule type" value="Genomic_DNA"/>
</dbReference>
<dbReference type="Gene3D" id="2.40.160.10">
    <property type="entry name" value="Porin"/>
    <property type="match status" value="1"/>
</dbReference>
<feature type="domain" description="Alginate export" evidence="1">
    <location>
        <begin position="82"/>
        <end position="173"/>
    </location>
</feature>
<evidence type="ECO:0000313" key="3">
    <source>
        <dbReference type="Proteomes" id="UP001253545"/>
    </source>
</evidence>
<proteinExistence type="predicted"/>
<dbReference type="InterPro" id="IPR025388">
    <property type="entry name" value="Alginate_export_dom"/>
</dbReference>
<accession>A0ABU2ZQS4</accession>
<gene>
    <name evidence="2" type="ORF">RM552_09005</name>
</gene>
<organism evidence="2 3">
    <name type="scientific">Glaciecola petra</name>
    <dbReference type="NCBI Taxonomy" id="3075602"/>
    <lineage>
        <taxon>Bacteria</taxon>
        <taxon>Pseudomonadati</taxon>
        <taxon>Pseudomonadota</taxon>
        <taxon>Gammaproteobacteria</taxon>
        <taxon>Alteromonadales</taxon>
        <taxon>Alteromonadaceae</taxon>
        <taxon>Glaciecola</taxon>
    </lineage>
</organism>
<evidence type="ECO:0000259" key="1">
    <source>
        <dbReference type="Pfam" id="PF13372"/>
    </source>
</evidence>
<dbReference type="Proteomes" id="UP001253545">
    <property type="component" value="Unassembled WGS sequence"/>
</dbReference>
<dbReference type="InterPro" id="IPR023614">
    <property type="entry name" value="Porin_dom_sf"/>
</dbReference>